<reference evidence="4 5" key="1">
    <citation type="submission" date="2019-05" db="EMBL/GenBank/DDBJ databases">
        <authorList>
            <person name="Narsing Rao M.P."/>
            <person name="Li W.J."/>
        </authorList>
    </citation>
    <scope>NUCLEOTIDE SEQUENCE [LARGE SCALE GENOMIC DNA]</scope>
    <source>
        <strain evidence="4 5">SYSU_K30003</strain>
    </source>
</reference>
<dbReference type="Pfam" id="PF10633">
    <property type="entry name" value="NPCBM_assoc"/>
    <property type="match status" value="3"/>
</dbReference>
<feature type="transmembrane region" description="Helical" evidence="1">
    <location>
        <begin position="357"/>
        <end position="377"/>
    </location>
</feature>
<feature type="chain" id="PRO_5024459743" description="Alpha-galactosidase NEW3 domain-containing protein" evidence="2">
    <location>
        <begin position="28"/>
        <end position="383"/>
    </location>
</feature>
<feature type="domain" description="Alpha-galactosidase NEW3" evidence="3">
    <location>
        <begin position="263"/>
        <end position="338"/>
    </location>
</feature>
<keyword evidence="5" id="KW-1185">Reference proteome</keyword>
<dbReference type="Proteomes" id="UP000309676">
    <property type="component" value="Unassembled WGS sequence"/>
</dbReference>
<gene>
    <name evidence="4" type="ORF">FE782_21400</name>
</gene>
<feature type="domain" description="Alpha-galactosidase NEW3" evidence="3">
    <location>
        <begin position="42"/>
        <end position="120"/>
    </location>
</feature>
<name>A0A5R9GAS6_9BACL</name>
<keyword evidence="1" id="KW-0812">Transmembrane</keyword>
<keyword evidence="2" id="KW-0732">Signal</keyword>
<keyword evidence="1" id="KW-1133">Transmembrane helix</keyword>
<dbReference type="PANTHER" id="PTHR39198:SF1">
    <property type="entry name" value="ALPHA-GALACTOSIDASE NEW3 DOMAIN-CONTAINING PROTEIN"/>
    <property type="match status" value="1"/>
</dbReference>
<dbReference type="AlphaFoldDB" id="A0A5R9GAS6"/>
<evidence type="ECO:0000313" key="5">
    <source>
        <dbReference type="Proteomes" id="UP000309676"/>
    </source>
</evidence>
<keyword evidence="1" id="KW-0472">Membrane</keyword>
<dbReference type="InterPro" id="IPR013783">
    <property type="entry name" value="Ig-like_fold"/>
</dbReference>
<feature type="signal peptide" evidence="2">
    <location>
        <begin position="1"/>
        <end position="27"/>
    </location>
</feature>
<sequence>MRKTKRKWMLTGLLLVGSLLPAGTAGAAGELTVYAAQPFIAVTPGESVTHNVELINETDAVQKATLSVIGLPDGWTYELTSGGKNAREIAVKPDASSTATLDIDVPLQVERGVYRFTLSAGNGNTLPLAIEVTEQGIYETELTTEQPNIEGHADASFTYSASLRNRTAENQMYALRAETPGAGWEVSFTVSGERVSSVDVEAGATETVSVKVTPPQQVEAGTYTIPIVAETSSTSATLELQTAIIGRYDIELTTPSGLLSTDVTAGGDKKLELLVKNTGSVELTDVDLSSSTPIDWTVEFEPAKIDAIPPGESRTVVATLNASDAALAGDYALSIKASAPEASSDAQFRVSVKTSVVWGWFGILIIVVVLGGLGYLFRTYGRR</sequence>
<evidence type="ECO:0000256" key="2">
    <source>
        <dbReference type="SAM" id="SignalP"/>
    </source>
</evidence>
<protein>
    <recommendedName>
        <fullName evidence="3">Alpha-galactosidase NEW3 domain-containing protein</fullName>
    </recommendedName>
</protein>
<organism evidence="4 5">
    <name type="scientific">Paenibacillus antri</name>
    <dbReference type="NCBI Taxonomy" id="2582848"/>
    <lineage>
        <taxon>Bacteria</taxon>
        <taxon>Bacillati</taxon>
        <taxon>Bacillota</taxon>
        <taxon>Bacilli</taxon>
        <taxon>Bacillales</taxon>
        <taxon>Paenibacillaceae</taxon>
        <taxon>Paenibacillus</taxon>
    </lineage>
</organism>
<dbReference type="EMBL" id="VCIW01000016">
    <property type="protein sequence ID" value="TLS50224.1"/>
    <property type="molecule type" value="Genomic_DNA"/>
</dbReference>
<feature type="domain" description="Alpha-galactosidase NEW3" evidence="3">
    <location>
        <begin position="172"/>
        <end position="230"/>
    </location>
</feature>
<evidence type="ECO:0000313" key="4">
    <source>
        <dbReference type="EMBL" id="TLS50224.1"/>
    </source>
</evidence>
<accession>A0A5R9GAS6</accession>
<dbReference type="InterPro" id="IPR018905">
    <property type="entry name" value="A-galactase_NEW3"/>
</dbReference>
<proteinExistence type="predicted"/>
<dbReference type="RefSeq" id="WP_138196378.1">
    <property type="nucleotide sequence ID" value="NZ_VCIW01000016.1"/>
</dbReference>
<dbReference type="PANTHER" id="PTHR39198">
    <property type="entry name" value="HYPOTHETICAL MEMBRANE PROTEIN, CONSERVED"/>
    <property type="match status" value="1"/>
</dbReference>
<dbReference type="Gene3D" id="2.60.40.10">
    <property type="entry name" value="Immunoglobulins"/>
    <property type="match status" value="3"/>
</dbReference>
<evidence type="ECO:0000256" key="1">
    <source>
        <dbReference type="SAM" id="Phobius"/>
    </source>
</evidence>
<dbReference type="OrthoDB" id="8631677at2"/>
<comment type="caution">
    <text evidence="4">The sequence shown here is derived from an EMBL/GenBank/DDBJ whole genome shotgun (WGS) entry which is preliminary data.</text>
</comment>
<evidence type="ECO:0000259" key="3">
    <source>
        <dbReference type="Pfam" id="PF10633"/>
    </source>
</evidence>